<dbReference type="GO" id="GO:0005524">
    <property type="term" value="F:ATP binding"/>
    <property type="evidence" value="ECO:0007669"/>
    <property type="project" value="InterPro"/>
</dbReference>
<name>A0A397IS93_9GLOM</name>
<gene>
    <name evidence="2" type="ORF">Glove_155g10</name>
</gene>
<dbReference type="Proteomes" id="UP000266861">
    <property type="component" value="Unassembled WGS sequence"/>
</dbReference>
<dbReference type="InterPro" id="IPR011009">
    <property type="entry name" value="Kinase-like_dom_sf"/>
</dbReference>
<dbReference type="Pfam" id="PF00069">
    <property type="entry name" value="Pkinase"/>
    <property type="match status" value="1"/>
</dbReference>
<sequence>MVVVILSNEICDLYTKEHFIQEFKNWSSGNANIGKIIQESQIKSIYEMFHWIPYDNFQNIEHIADGGYGSATFWDLRWEEKIEILASVTMDLDLDLSKLENNLILNTNNKITIYGSIPYIPSEVLRGNEFTKKGDIYSFGGIMYEVVTDHFDGPFERPTTNELLDNDMRQLKIADENQKNTSKSQKQELFELLSHSNNVLGYLSVCDKDDVGDDKNIGDGDVVFLEISEGDDGISNKSFLYLKHSKFES</sequence>
<reference evidence="2 3" key="1">
    <citation type="submission" date="2018-08" db="EMBL/GenBank/DDBJ databases">
        <title>Genome and evolution of the arbuscular mycorrhizal fungus Diversispora epigaea (formerly Glomus versiforme) and its bacterial endosymbionts.</title>
        <authorList>
            <person name="Sun X."/>
            <person name="Fei Z."/>
            <person name="Harrison M."/>
        </authorList>
    </citation>
    <scope>NUCLEOTIDE SEQUENCE [LARGE SCALE GENOMIC DNA]</scope>
    <source>
        <strain evidence="2 3">IT104</strain>
    </source>
</reference>
<dbReference type="SUPFAM" id="SSF56112">
    <property type="entry name" value="Protein kinase-like (PK-like)"/>
    <property type="match status" value="1"/>
</dbReference>
<keyword evidence="3" id="KW-1185">Reference proteome</keyword>
<protein>
    <recommendedName>
        <fullName evidence="1">Protein kinase domain-containing protein</fullName>
    </recommendedName>
</protein>
<accession>A0A397IS93</accession>
<dbReference type="InterPro" id="IPR000719">
    <property type="entry name" value="Prot_kinase_dom"/>
</dbReference>
<evidence type="ECO:0000313" key="2">
    <source>
        <dbReference type="EMBL" id="RHZ78859.1"/>
    </source>
</evidence>
<organism evidence="2 3">
    <name type="scientific">Diversispora epigaea</name>
    <dbReference type="NCBI Taxonomy" id="1348612"/>
    <lineage>
        <taxon>Eukaryota</taxon>
        <taxon>Fungi</taxon>
        <taxon>Fungi incertae sedis</taxon>
        <taxon>Mucoromycota</taxon>
        <taxon>Glomeromycotina</taxon>
        <taxon>Glomeromycetes</taxon>
        <taxon>Diversisporales</taxon>
        <taxon>Diversisporaceae</taxon>
        <taxon>Diversispora</taxon>
    </lineage>
</organism>
<dbReference type="EMBL" id="PQFF01000146">
    <property type="protein sequence ID" value="RHZ78859.1"/>
    <property type="molecule type" value="Genomic_DNA"/>
</dbReference>
<dbReference type="GO" id="GO:0004672">
    <property type="term" value="F:protein kinase activity"/>
    <property type="evidence" value="ECO:0007669"/>
    <property type="project" value="InterPro"/>
</dbReference>
<comment type="caution">
    <text evidence="2">The sequence shown here is derived from an EMBL/GenBank/DDBJ whole genome shotgun (WGS) entry which is preliminary data.</text>
</comment>
<evidence type="ECO:0000313" key="3">
    <source>
        <dbReference type="Proteomes" id="UP000266861"/>
    </source>
</evidence>
<dbReference type="AlphaFoldDB" id="A0A397IS93"/>
<feature type="domain" description="Protein kinase" evidence="1">
    <location>
        <begin position="108"/>
        <end position="194"/>
    </location>
</feature>
<dbReference type="Gene3D" id="1.10.510.10">
    <property type="entry name" value="Transferase(Phosphotransferase) domain 1"/>
    <property type="match status" value="1"/>
</dbReference>
<evidence type="ECO:0000259" key="1">
    <source>
        <dbReference type="Pfam" id="PF00069"/>
    </source>
</evidence>
<proteinExistence type="predicted"/>